<dbReference type="PANTHER" id="PTHR16435">
    <property type="entry name" value="SPERMATOGENESIS-ASSOCIATED PROTEIN 6 SPATA6"/>
    <property type="match status" value="1"/>
</dbReference>
<evidence type="ECO:0000313" key="6">
    <source>
        <dbReference type="Proteomes" id="UP000694381"/>
    </source>
</evidence>
<dbReference type="AlphaFoldDB" id="A0A8C6W9E3"/>
<dbReference type="InterPro" id="IPR032732">
    <property type="entry name" value="SPATA6_N"/>
</dbReference>
<gene>
    <name evidence="5" type="primary">Spata6l</name>
</gene>
<keyword evidence="6" id="KW-1185">Reference proteome</keyword>
<organism evidence="5 6">
    <name type="scientific">Nannospalax galili</name>
    <name type="common">Northern Israeli blind subterranean mole rat</name>
    <name type="synonym">Spalax galili</name>
    <dbReference type="NCBI Taxonomy" id="1026970"/>
    <lineage>
        <taxon>Eukaryota</taxon>
        <taxon>Metazoa</taxon>
        <taxon>Chordata</taxon>
        <taxon>Craniata</taxon>
        <taxon>Vertebrata</taxon>
        <taxon>Euteleostomi</taxon>
        <taxon>Mammalia</taxon>
        <taxon>Eutheria</taxon>
        <taxon>Euarchontoglires</taxon>
        <taxon>Glires</taxon>
        <taxon>Rodentia</taxon>
        <taxon>Myomorpha</taxon>
        <taxon>Muroidea</taxon>
        <taxon>Spalacidae</taxon>
        <taxon>Spalacinae</taxon>
        <taxon>Nannospalax</taxon>
    </lineage>
</organism>
<accession>A0A8C6W9E3</accession>
<evidence type="ECO:0000259" key="4">
    <source>
        <dbReference type="Pfam" id="PF14909"/>
    </source>
</evidence>
<feature type="compositionally biased region" description="Polar residues" evidence="3">
    <location>
        <begin position="296"/>
        <end position="310"/>
    </location>
</feature>
<dbReference type="GeneTree" id="ENSGT00530000063821"/>
<comment type="similarity">
    <text evidence="1">Belongs to the SPATA6 family.</text>
</comment>
<dbReference type="GO" id="GO:0120212">
    <property type="term" value="C:sperm head-tail coupling apparatus"/>
    <property type="evidence" value="ECO:0007669"/>
    <property type="project" value="InterPro"/>
</dbReference>
<dbReference type="OMA" id="ADFHWET"/>
<reference evidence="5" key="2">
    <citation type="submission" date="2025-09" db="UniProtKB">
        <authorList>
            <consortium name="Ensembl"/>
        </authorList>
    </citation>
    <scope>IDENTIFICATION</scope>
</reference>
<evidence type="ECO:0000256" key="3">
    <source>
        <dbReference type="SAM" id="MobiDB-lite"/>
    </source>
</evidence>
<dbReference type="GO" id="GO:0007283">
    <property type="term" value="P:spermatogenesis"/>
    <property type="evidence" value="ECO:0007669"/>
    <property type="project" value="InterPro"/>
</dbReference>
<protein>
    <submittedName>
        <fullName evidence="5">Spermatogenesis associated 6 like</fullName>
    </submittedName>
</protein>
<dbReference type="GO" id="GO:0032027">
    <property type="term" value="F:myosin light chain binding"/>
    <property type="evidence" value="ECO:0007669"/>
    <property type="project" value="InterPro"/>
</dbReference>
<dbReference type="InterPro" id="IPR042769">
    <property type="entry name" value="SPATA6_fam"/>
</dbReference>
<feature type="region of interest" description="Disordered" evidence="3">
    <location>
        <begin position="168"/>
        <end position="199"/>
    </location>
</feature>
<sequence length="404" mass="46844">MPLEVVVELQIRAISCPGVFLPDKEGVYLGVYLLNQYLETDCFPSVFPIAIQQSMRFEKVFESAVDPGAVAELLESFLTRFELIQLVSPDWEELAYYEENTRDFLYPEPKLTPSHPGMHRDLLMKTAVGFPGIAPKLEFSTRTAIRECVFPHRNRFFEEKCKSQKPLLTSHGQRVPLNNRKMKPKDKNPDRLPKGTPSRVPSPLLNCGFFQHQPTQLNLDSNFRFPWERKPPFVVRHVDSEKPFGKNNLEEHHSQKSRRQSKFLNLAFSMRRASSLDSLAANIKVIREPDERIILRSQSPSPLDSSQFGKSSPRHQGDADFHQEASFVTSQNFRSPSPLDQPLLRERFHPRSQSTWKKIHERVCSLLTSHRAHPKDDFISEANYICKRPSYPLKKHPLHEQRYF</sequence>
<reference evidence="5" key="1">
    <citation type="submission" date="2025-08" db="UniProtKB">
        <authorList>
            <consortium name="Ensembl"/>
        </authorList>
    </citation>
    <scope>IDENTIFICATION</scope>
</reference>
<keyword evidence="2" id="KW-0597">Phosphoprotein</keyword>
<dbReference type="Pfam" id="PF14909">
    <property type="entry name" value="SPATA6"/>
    <property type="match status" value="1"/>
</dbReference>
<feature type="region of interest" description="Disordered" evidence="3">
    <location>
        <begin position="294"/>
        <end position="318"/>
    </location>
</feature>
<evidence type="ECO:0000256" key="1">
    <source>
        <dbReference type="ARBA" id="ARBA00006215"/>
    </source>
</evidence>
<evidence type="ECO:0000313" key="5">
    <source>
        <dbReference type="Ensembl" id="ENSNGAP00000017582.1"/>
    </source>
</evidence>
<dbReference type="PANTHER" id="PTHR16435:SF5">
    <property type="entry name" value="SPERMATOGENESIS ASSOCIATED 6-LIKE PROTEIN"/>
    <property type="match status" value="1"/>
</dbReference>
<dbReference type="Ensembl" id="ENSNGAT00000023215.1">
    <property type="protein sequence ID" value="ENSNGAP00000017582.1"/>
    <property type="gene ID" value="ENSNGAG00000017948.1"/>
</dbReference>
<proteinExistence type="inferred from homology"/>
<name>A0A8C6W9E3_NANGA</name>
<evidence type="ECO:0000256" key="2">
    <source>
        <dbReference type="ARBA" id="ARBA00022553"/>
    </source>
</evidence>
<dbReference type="Proteomes" id="UP000694381">
    <property type="component" value="Unassembled WGS sequence"/>
</dbReference>
<feature type="domain" description="Spermatogenesis-associated protein 6 N-terminal" evidence="4">
    <location>
        <begin position="7"/>
        <end position="145"/>
    </location>
</feature>